<keyword evidence="6" id="KW-0902">Two-component regulatory system</keyword>
<keyword evidence="12" id="KW-1185">Reference proteome</keyword>
<dbReference type="Pfam" id="PF00512">
    <property type="entry name" value="HisKA"/>
    <property type="match status" value="1"/>
</dbReference>
<comment type="catalytic activity">
    <reaction evidence="1">
        <text>ATP + protein L-histidine = ADP + protein N-phospho-L-histidine.</text>
        <dbReference type="EC" id="2.7.13.3"/>
    </reaction>
</comment>
<organism evidence="11 12">
    <name type="scientific">Petrachloros mirabilis ULC683</name>
    <dbReference type="NCBI Taxonomy" id="2781853"/>
    <lineage>
        <taxon>Bacteria</taxon>
        <taxon>Bacillati</taxon>
        <taxon>Cyanobacteriota</taxon>
        <taxon>Cyanophyceae</taxon>
        <taxon>Synechococcales</taxon>
        <taxon>Petrachlorosaceae</taxon>
        <taxon>Petrachloros</taxon>
        <taxon>Petrachloros mirabilis</taxon>
    </lineage>
</organism>
<keyword evidence="5" id="KW-0418">Kinase</keyword>
<dbReference type="Pfam" id="PF02518">
    <property type="entry name" value="HATPase_c"/>
    <property type="match status" value="1"/>
</dbReference>
<dbReference type="SUPFAM" id="SSF55785">
    <property type="entry name" value="PYP-like sensor domain (PAS domain)"/>
    <property type="match status" value="6"/>
</dbReference>
<reference evidence="11" key="1">
    <citation type="submission" date="2019-12" db="EMBL/GenBank/DDBJ databases">
        <title>High-Quality draft genome sequences of three cyanobacteria isolated from the limestone walls of the Old Cathedral of Coimbra.</title>
        <authorList>
            <person name="Tiago I."/>
            <person name="Soares F."/>
            <person name="Portugal A."/>
        </authorList>
    </citation>
    <scope>NUCLEOTIDE SEQUENCE [LARGE SCALE GENOMIC DNA]</scope>
    <source>
        <strain evidence="11">C</strain>
    </source>
</reference>
<dbReference type="Pfam" id="PF13188">
    <property type="entry name" value="PAS_8"/>
    <property type="match status" value="1"/>
</dbReference>
<evidence type="ECO:0000256" key="3">
    <source>
        <dbReference type="ARBA" id="ARBA00022553"/>
    </source>
</evidence>
<dbReference type="PROSITE" id="PS50113">
    <property type="entry name" value="PAC"/>
    <property type="match status" value="4"/>
</dbReference>
<dbReference type="PROSITE" id="PS50109">
    <property type="entry name" value="HIS_KIN"/>
    <property type="match status" value="1"/>
</dbReference>
<dbReference type="SMART" id="SM00387">
    <property type="entry name" value="HATPase_c"/>
    <property type="match status" value="1"/>
</dbReference>
<dbReference type="NCBIfam" id="TIGR00229">
    <property type="entry name" value="sensory_box"/>
    <property type="match status" value="4"/>
</dbReference>
<dbReference type="RefSeq" id="WP_161825959.1">
    <property type="nucleotide sequence ID" value="NZ_WVIC01000027.1"/>
</dbReference>
<dbReference type="InterPro" id="IPR036890">
    <property type="entry name" value="HATPase_C_sf"/>
</dbReference>
<feature type="domain" description="PAC" evidence="10">
    <location>
        <begin position="486"/>
        <end position="538"/>
    </location>
</feature>
<dbReference type="InterPro" id="IPR000014">
    <property type="entry name" value="PAS"/>
</dbReference>
<dbReference type="Pfam" id="PF08448">
    <property type="entry name" value="PAS_4"/>
    <property type="match status" value="1"/>
</dbReference>
<dbReference type="FunFam" id="3.30.450.20:FF:000155">
    <property type="entry name" value="Sensor histidine kinase TodS"/>
    <property type="match status" value="1"/>
</dbReference>
<dbReference type="SUPFAM" id="SSF55874">
    <property type="entry name" value="ATPase domain of HSP90 chaperone/DNA topoisomerase II/histidine kinase"/>
    <property type="match status" value="1"/>
</dbReference>
<evidence type="ECO:0000313" key="11">
    <source>
        <dbReference type="EMBL" id="NCJ07480.1"/>
    </source>
</evidence>
<dbReference type="AlphaFoldDB" id="A0A8K2A8V3"/>
<feature type="coiled-coil region" evidence="7">
    <location>
        <begin position="540"/>
        <end position="574"/>
    </location>
</feature>
<comment type="caution">
    <text evidence="11">The sequence shown here is derived from an EMBL/GenBank/DDBJ whole genome shotgun (WGS) entry which is preliminary data.</text>
</comment>
<evidence type="ECO:0000313" key="12">
    <source>
        <dbReference type="Proteomes" id="UP000607397"/>
    </source>
</evidence>
<dbReference type="InterPro" id="IPR005467">
    <property type="entry name" value="His_kinase_dom"/>
</dbReference>
<dbReference type="InterPro" id="IPR001610">
    <property type="entry name" value="PAC"/>
</dbReference>
<feature type="domain" description="PAC" evidence="10">
    <location>
        <begin position="778"/>
        <end position="830"/>
    </location>
</feature>
<dbReference type="SUPFAM" id="SSF47384">
    <property type="entry name" value="Homodimeric domain of signal transducing histidine kinase"/>
    <property type="match status" value="1"/>
</dbReference>
<dbReference type="InterPro" id="IPR013656">
    <property type="entry name" value="PAS_4"/>
</dbReference>
<evidence type="ECO:0000256" key="7">
    <source>
        <dbReference type="SAM" id="Coils"/>
    </source>
</evidence>
<dbReference type="Pfam" id="PF08447">
    <property type="entry name" value="PAS_3"/>
    <property type="match status" value="2"/>
</dbReference>
<dbReference type="InterPro" id="IPR003594">
    <property type="entry name" value="HATPase_dom"/>
</dbReference>
<dbReference type="InterPro" id="IPR013655">
    <property type="entry name" value="PAS_fold_3"/>
</dbReference>
<dbReference type="SMART" id="SM00388">
    <property type="entry name" value="HisKA"/>
    <property type="match status" value="1"/>
</dbReference>
<dbReference type="GO" id="GO:0006355">
    <property type="term" value="P:regulation of DNA-templated transcription"/>
    <property type="evidence" value="ECO:0007669"/>
    <property type="project" value="InterPro"/>
</dbReference>
<dbReference type="InterPro" id="IPR052162">
    <property type="entry name" value="Sensor_kinase/Photoreceptor"/>
</dbReference>
<evidence type="ECO:0000259" key="10">
    <source>
        <dbReference type="PROSITE" id="PS50113"/>
    </source>
</evidence>
<dbReference type="SMART" id="SM00086">
    <property type="entry name" value="PAC"/>
    <property type="match status" value="5"/>
</dbReference>
<dbReference type="SMART" id="SM00091">
    <property type="entry name" value="PAS"/>
    <property type="match status" value="6"/>
</dbReference>
<keyword evidence="7" id="KW-0175">Coiled coil</keyword>
<evidence type="ECO:0000256" key="5">
    <source>
        <dbReference type="ARBA" id="ARBA00022777"/>
    </source>
</evidence>
<dbReference type="InterPro" id="IPR000700">
    <property type="entry name" value="PAS-assoc_C"/>
</dbReference>
<dbReference type="InterPro" id="IPR004358">
    <property type="entry name" value="Sig_transdc_His_kin-like_C"/>
</dbReference>
<dbReference type="EMBL" id="WVIC01000027">
    <property type="protein sequence ID" value="NCJ07480.1"/>
    <property type="molecule type" value="Genomic_DNA"/>
</dbReference>
<dbReference type="Pfam" id="PF00989">
    <property type="entry name" value="PAS"/>
    <property type="match status" value="2"/>
</dbReference>
<dbReference type="InterPro" id="IPR013767">
    <property type="entry name" value="PAS_fold"/>
</dbReference>
<evidence type="ECO:0000256" key="6">
    <source>
        <dbReference type="ARBA" id="ARBA00023012"/>
    </source>
</evidence>
<dbReference type="InterPro" id="IPR036097">
    <property type="entry name" value="HisK_dim/P_sf"/>
</dbReference>
<feature type="domain" description="PAS" evidence="9">
    <location>
        <begin position="149"/>
        <end position="225"/>
    </location>
</feature>
<feature type="domain" description="Histidine kinase" evidence="8">
    <location>
        <begin position="862"/>
        <end position="1072"/>
    </location>
</feature>
<dbReference type="InterPro" id="IPR003661">
    <property type="entry name" value="HisK_dim/P_dom"/>
</dbReference>
<dbReference type="Gene3D" id="3.30.450.20">
    <property type="entry name" value="PAS domain"/>
    <property type="match status" value="6"/>
</dbReference>
<dbReference type="Proteomes" id="UP000607397">
    <property type="component" value="Unassembled WGS sequence"/>
</dbReference>
<dbReference type="CDD" id="cd00082">
    <property type="entry name" value="HisKA"/>
    <property type="match status" value="1"/>
</dbReference>
<feature type="domain" description="PAS" evidence="9">
    <location>
        <begin position="410"/>
        <end position="482"/>
    </location>
</feature>
<dbReference type="Gene3D" id="3.30.565.10">
    <property type="entry name" value="Histidine kinase-like ATPase, C-terminal domain"/>
    <property type="match status" value="1"/>
</dbReference>
<feature type="domain" description="PAC" evidence="10">
    <location>
        <begin position="357"/>
        <end position="409"/>
    </location>
</feature>
<evidence type="ECO:0000256" key="4">
    <source>
        <dbReference type="ARBA" id="ARBA00022679"/>
    </source>
</evidence>
<feature type="domain" description="PAS" evidence="9">
    <location>
        <begin position="281"/>
        <end position="355"/>
    </location>
</feature>
<dbReference type="CDD" id="cd00130">
    <property type="entry name" value="PAS"/>
    <property type="match status" value="5"/>
</dbReference>
<dbReference type="EC" id="2.7.13.3" evidence="2"/>
<dbReference type="PRINTS" id="PR00344">
    <property type="entry name" value="BCTRLSENSOR"/>
</dbReference>
<dbReference type="PANTHER" id="PTHR43304:SF1">
    <property type="entry name" value="PAC DOMAIN-CONTAINING PROTEIN"/>
    <property type="match status" value="1"/>
</dbReference>
<feature type="domain" description="PAS" evidence="9">
    <location>
        <begin position="703"/>
        <end position="774"/>
    </location>
</feature>
<proteinExistence type="predicted"/>
<evidence type="ECO:0000259" key="8">
    <source>
        <dbReference type="PROSITE" id="PS50109"/>
    </source>
</evidence>
<keyword evidence="4" id="KW-0808">Transferase</keyword>
<evidence type="ECO:0000259" key="9">
    <source>
        <dbReference type="PROSITE" id="PS50112"/>
    </source>
</evidence>
<accession>A0A8K2A8V3</accession>
<protein>
    <recommendedName>
        <fullName evidence="2">histidine kinase</fullName>
        <ecNumber evidence="2">2.7.13.3</ecNumber>
    </recommendedName>
</protein>
<evidence type="ECO:0000256" key="1">
    <source>
        <dbReference type="ARBA" id="ARBA00000085"/>
    </source>
</evidence>
<sequence length="1072" mass="122384">MDALHQAQAQIQQLCQELEQLRSTLPPSSGLDIFPDMTWRADPWGHLIALNARWQDYTGQSPQVALGWNFLKFVHPEDCDRIQAHWHQSHSDPHPFELTLRLLGADGLYQTFLARAYPHFDAAGQIQGWGGTYINIESILEMNAVLQNRQQFIHALLDNLAEGIVACDANGVLRLFNRATREFHNLPEAAIPAEKWPNYYSLYHTDGQTPLRPEEVPLYRALQGESVQGVEMMILPKQGQPRTVLVSGDPIIGAEGRKLGAVVAMRDITERKEIERSLQASERKFRALFNQTFQFIGLLQTDGVILEANQSALDFGGIPLDEVVGKPIWDTYWWQISPDTQTRVRHAVEQAAANEFIRYEVTVRGAGDTHAVIDFSLKPICDESGAVVLLIAEGRDITQRRQAEIQLRESEERWQLALQGTGDGIFDWTVTTGDLFMSTRMKAMLGYADAELSNTLESWRQLVHAEDIEATMQQVQRHLEHRCDQYVAEYRMHCKNGHYKWFLARGQAQWDQSGQPIRMVGSLQDISERKWAELQIAQLNEELEQRVRHRTAQLEAVNRRQDELLAREQEARRQAELYLNVAQNIPVGFLVWQLEDSQDFGSLRLVAANPATSQLLGIDLQAELGRRIDQVFPGIINSELLTSYIEVILTQEGRNLEEVQYRDERVKPSIFAVKAFPLPEQCLGLAFEDITERKQTAEALVHSEQRYRTVVNSVQEVIFQTDRQGNWVFLTPAWTAITGREIAESLHTCFTELIYDEADQAHGLDLFRSLIEGWRDAYFHEFRSLTQSGRFRWLEINVRCYRDEADQIAGTLGTLNDITERKQTEAVLQARADELTQLNAVLLHTTAQLEKRNQELDQFAYVTSHDLKAPLRAIANLSEWIEEDLQAQLTDETRVQMNLLRGRVQRMENLINGLLEYSRAGRQTVEIEVIEVGQLLAEILDFLGVPPQFSIQIAPMPTLRSERLPLQQVFANLISNAIKHHDREDGCIEIGAQDQGHFVEFRVRDDGQGIAPEYHERIFGIFQTLEARDRSENTGIGLSIVKKLIEARKGKILLESQVGQGATFRFTWPKDS</sequence>
<gene>
    <name evidence="11" type="ORF">GS597_13375</name>
</gene>
<dbReference type="InterPro" id="IPR035965">
    <property type="entry name" value="PAS-like_dom_sf"/>
</dbReference>
<keyword evidence="3" id="KW-0597">Phosphoprotein</keyword>
<dbReference type="GO" id="GO:0000155">
    <property type="term" value="F:phosphorelay sensor kinase activity"/>
    <property type="evidence" value="ECO:0007669"/>
    <property type="project" value="InterPro"/>
</dbReference>
<name>A0A8K2A8V3_9CYAN</name>
<dbReference type="Gene3D" id="1.10.287.130">
    <property type="match status" value="1"/>
</dbReference>
<dbReference type="PANTHER" id="PTHR43304">
    <property type="entry name" value="PHYTOCHROME-LIKE PROTEIN CPH1"/>
    <property type="match status" value="1"/>
</dbReference>
<evidence type="ECO:0000256" key="2">
    <source>
        <dbReference type="ARBA" id="ARBA00012438"/>
    </source>
</evidence>
<dbReference type="PROSITE" id="PS50112">
    <property type="entry name" value="PAS"/>
    <property type="match status" value="4"/>
</dbReference>
<feature type="domain" description="PAC" evidence="10">
    <location>
        <begin position="228"/>
        <end position="280"/>
    </location>
</feature>